<feature type="region of interest" description="Disordered" evidence="1">
    <location>
        <begin position="90"/>
        <end position="122"/>
    </location>
</feature>
<proteinExistence type="predicted"/>
<protein>
    <recommendedName>
        <fullName evidence="2">Glutaredoxin domain-containing protein</fullName>
    </recommendedName>
</protein>
<keyword evidence="4" id="KW-1185">Reference proteome</keyword>
<reference evidence="3" key="1">
    <citation type="journal article" date="2023" name="Nat. Commun.">
        <title>Diploid and tetraploid genomes of Acorus and the evolution of monocots.</title>
        <authorList>
            <person name="Ma L."/>
            <person name="Liu K.W."/>
            <person name="Li Z."/>
            <person name="Hsiao Y.Y."/>
            <person name="Qi Y."/>
            <person name="Fu T."/>
            <person name="Tang G.D."/>
            <person name="Zhang D."/>
            <person name="Sun W.H."/>
            <person name="Liu D.K."/>
            <person name="Li Y."/>
            <person name="Chen G.Z."/>
            <person name="Liu X.D."/>
            <person name="Liao X.Y."/>
            <person name="Jiang Y.T."/>
            <person name="Yu X."/>
            <person name="Hao Y."/>
            <person name="Huang J."/>
            <person name="Zhao X.W."/>
            <person name="Ke S."/>
            <person name="Chen Y.Y."/>
            <person name="Wu W.L."/>
            <person name="Hsu J.L."/>
            <person name="Lin Y.F."/>
            <person name="Huang M.D."/>
            <person name="Li C.Y."/>
            <person name="Huang L."/>
            <person name="Wang Z.W."/>
            <person name="Zhao X."/>
            <person name="Zhong W.Y."/>
            <person name="Peng D.H."/>
            <person name="Ahmad S."/>
            <person name="Lan S."/>
            <person name="Zhang J.S."/>
            <person name="Tsai W.C."/>
            <person name="Van de Peer Y."/>
            <person name="Liu Z.J."/>
        </authorList>
    </citation>
    <scope>NUCLEOTIDE SEQUENCE</scope>
    <source>
        <strain evidence="3">CP</strain>
    </source>
</reference>
<dbReference type="PANTHER" id="PTHR45669">
    <property type="entry name" value="GLUTAREDOXIN DOMAIN-CONTAINING CYSTEINE-RICH PROTEIN CG12206-RELATED"/>
    <property type="match status" value="1"/>
</dbReference>
<dbReference type="EMBL" id="JAUJYO010000012">
    <property type="protein sequence ID" value="KAK1301350.1"/>
    <property type="molecule type" value="Genomic_DNA"/>
</dbReference>
<name>A0AAV9DK94_ACOCL</name>
<evidence type="ECO:0000256" key="1">
    <source>
        <dbReference type="SAM" id="MobiDB-lite"/>
    </source>
</evidence>
<dbReference type="InterPro" id="IPR036249">
    <property type="entry name" value="Thioredoxin-like_sf"/>
</dbReference>
<reference evidence="3" key="2">
    <citation type="submission" date="2023-06" db="EMBL/GenBank/DDBJ databases">
        <authorList>
            <person name="Ma L."/>
            <person name="Liu K.-W."/>
            <person name="Li Z."/>
            <person name="Hsiao Y.-Y."/>
            <person name="Qi Y."/>
            <person name="Fu T."/>
            <person name="Tang G."/>
            <person name="Zhang D."/>
            <person name="Sun W.-H."/>
            <person name="Liu D.-K."/>
            <person name="Li Y."/>
            <person name="Chen G.-Z."/>
            <person name="Liu X.-D."/>
            <person name="Liao X.-Y."/>
            <person name="Jiang Y.-T."/>
            <person name="Yu X."/>
            <person name="Hao Y."/>
            <person name="Huang J."/>
            <person name="Zhao X.-W."/>
            <person name="Ke S."/>
            <person name="Chen Y.-Y."/>
            <person name="Wu W.-L."/>
            <person name="Hsu J.-L."/>
            <person name="Lin Y.-F."/>
            <person name="Huang M.-D."/>
            <person name="Li C.-Y."/>
            <person name="Huang L."/>
            <person name="Wang Z.-W."/>
            <person name="Zhao X."/>
            <person name="Zhong W.-Y."/>
            <person name="Peng D.-H."/>
            <person name="Ahmad S."/>
            <person name="Lan S."/>
            <person name="Zhang J.-S."/>
            <person name="Tsai W.-C."/>
            <person name="Van De Peer Y."/>
            <person name="Liu Z.-J."/>
        </authorList>
    </citation>
    <scope>NUCLEOTIDE SEQUENCE</scope>
    <source>
        <strain evidence="3">CP</strain>
        <tissue evidence="3">Leaves</tissue>
    </source>
</reference>
<dbReference type="PANTHER" id="PTHR45669:SF7">
    <property type="entry name" value="F1N19.7"/>
    <property type="match status" value="1"/>
</dbReference>
<accession>A0AAV9DK94</accession>
<dbReference type="Gene3D" id="3.40.30.10">
    <property type="entry name" value="Glutaredoxin"/>
    <property type="match status" value="1"/>
</dbReference>
<dbReference type="Pfam" id="PF00462">
    <property type="entry name" value="Glutaredoxin"/>
    <property type="match status" value="1"/>
</dbReference>
<dbReference type="Pfam" id="PF23733">
    <property type="entry name" value="GRXCR1-2_C"/>
    <property type="match status" value="1"/>
</dbReference>
<evidence type="ECO:0000313" key="3">
    <source>
        <dbReference type="EMBL" id="KAK1301350.1"/>
    </source>
</evidence>
<sequence>MGCVSSKEVHSAVSAGEVYQPSATSFSLFNIDSIDEPWLKNHNSAADLIESEDKPHQHVPLPVLQKLHTLELNPDADPNSWSELSKALQQEDLKKPKPATPPAPKHEVKKPPQKIQSTGGSIHTLEELDRNDIIVTKKQTNSVLVTGLKVKDNPFILRDRIEKEGTAAKPLKWDPLSDFPYKCPPGGADTVVLYTTSLRGVRRTFEDCQKVKTILDGHKSAVDERDVALHNGFLVEMKELFGEEAEVGVPKLFVKGRYLGGCEEVVGLNESGKLRRILKWVGSAGSGSDRPCEGCGGARFVPCLGCNGSCKVLGEDKKSTVRCADCNENGLVLCPICR</sequence>
<dbReference type="SUPFAM" id="SSF52833">
    <property type="entry name" value="Thioredoxin-like"/>
    <property type="match status" value="1"/>
</dbReference>
<dbReference type="Proteomes" id="UP001180020">
    <property type="component" value="Unassembled WGS sequence"/>
</dbReference>
<gene>
    <name evidence="3" type="ORF">QJS10_CPB12g00779</name>
</gene>
<feature type="domain" description="Glutaredoxin" evidence="2">
    <location>
        <begin position="191"/>
        <end position="258"/>
    </location>
</feature>
<dbReference type="PROSITE" id="PS51354">
    <property type="entry name" value="GLUTAREDOXIN_2"/>
    <property type="match status" value="1"/>
</dbReference>
<dbReference type="AlphaFoldDB" id="A0AAV9DK94"/>
<dbReference type="CDD" id="cd03031">
    <property type="entry name" value="GRX_GRX_like"/>
    <property type="match status" value="1"/>
</dbReference>
<comment type="caution">
    <text evidence="3">The sequence shown here is derived from an EMBL/GenBank/DDBJ whole genome shotgun (WGS) entry which is preliminary data.</text>
</comment>
<evidence type="ECO:0000313" key="4">
    <source>
        <dbReference type="Proteomes" id="UP001180020"/>
    </source>
</evidence>
<evidence type="ECO:0000259" key="2">
    <source>
        <dbReference type="Pfam" id="PF00462"/>
    </source>
</evidence>
<dbReference type="InterPro" id="IPR002109">
    <property type="entry name" value="Glutaredoxin"/>
</dbReference>
<organism evidence="3 4">
    <name type="scientific">Acorus calamus</name>
    <name type="common">Sweet flag</name>
    <dbReference type="NCBI Taxonomy" id="4465"/>
    <lineage>
        <taxon>Eukaryota</taxon>
        <taxon>Viridiplantae</taxon>
        <taxon>Streptophyta</taxon>
        <taxon>Embryophyta</taxon>
        <taxon>Tracheophyta</taxon>
        <taxon>Spermatophyta</taxon>
        <taxon>Magnoliopsida</taxon>
        <taxon>Liliopsida</taxon>
        <taxon>Acoraceae</taxon>
        <taxon>Acorus</taxon>
    </lineage>
</organism>